<evidence type="ECO:0000256" key="1">
    <source>
        <dbReference type="ARBA" id="ARBA00022679"/>
    </source>
</evidence>
<name>W7TM59_9STRA</name>
<dbReference type="InterPro" id="IPR029063">
    <property type="entry name" value="SAM-dependent_MTases_sf"/>
</dbReference>
<dbReference type="PANTHER" id="PTHR43861">
    <property type="entry name" value="TRANS-ACONITATE 2-METHYLTRANSFERASE-RELATED"/>
    <property type="match status" value="1"/>
</dbReference>
<proteinExistence type="predicted"/>
<dbReference type="AlphaFoldDB" id="W7TM59"/>
<dbReference type="OrthoDB" id="506498at2759"/>
<dbReference type="PANTHER" id="PTHR43861:SF3">
    <property type="entry name" value="PUTATIVE (AFU_ORTHOLOGUE AFUA_2G14390)-RELATED"/>
    <property type="match status" value="1"/>
</dbReference>
<dbReference type="Pfam" id="PF13847">
    <property type="entry name" value="Methyltransf_31"/>
    <property type="match status" value="1"/>
</dbReference>
<dbReference type="SUPFAM" id="SSF53335">
    <property type="entry name" value="S-adenosyl-L-methionine-dependent methyltransferases"/>
    <property type="match status" value="1"/>
</dbReference>
<comment type="caution">
    <text evidence="3">The sequence shown here is derived from an EMBL/GenBank/DDBJ whole genome shotgun (WGS) entry which is preliminary data.</text>
</comment>
<protein>
    <submittedName>
        <fullName evidence="3">Methyltransferase type 11</fullName>
    </submittedName>
</protein>
<keyword evidence="4" id="KW-1185">Reference proteome</keyword>
<sequence length="231" mass="25860">MAEPKEGTVTFDRDHYPEGLNANFLVSDAEALEAKYSGAKGLFTDPETRDIARNVPDILEALGDLKGKQIVDLGSGTGLFLNFLDAAVGPKGHVYAVEISPGFVELLRKKKEDEGLSNTSIVLGNTTNSELPADLKVDMVLLIDVYHHIEYVQTYMTKVREGMRTGAELVLIDFHRIPEKIWSHPPEWVLSHVRAGQDVFRAELEQAGFVFQREVTLPKLQENYFMIFTNP</sequence>
<evidence type="ECO:0000259" key="2">
    <source>
        <dbReference type="Pfam" id="PF13847"/>
    </source>
</evidence>
<dbReference type="GO" id="GO:0032259">
    <property type="term" value="P:methylation"/>
    <property type="evidence" value="ECO:0007669"/>
    <property type="project" value="UniProtKB-KW"/>
</dbReference>
<keyword evidence="3" id="KW-0489">Methyltransferase</keyword>
<reference evidence="3 4" key="1">
    <citation type="journal article" date="2014" name="Mol. Plant">
        <title>Chromosome Scale Genome Assembly and Transcriptome Profiling of Nannochloropsis gaditana in Nitrogen Depletion.</title>
        <authorList>
            <person name="Corteggiani Carpinelli E."/>
            <person name="Telatin A."/>
            <person name="Vitulo N."/>
            <person name="Forcato C."/>
            <person name="D'Angelo M."/>
            <person name="Schiavon R."/>
            <person name="Vezzi A."/>
            <person name="Giacometti G.M."/>
            <person name="Morosinotto T."/>
            <person name="Valle G."/>
        </authorList>
    </citation>
    <scope>NUCLEOTIDE SEQUENCE [LARGE SCALE GENOMIC DNA]</scope>
    <source>
        <strain evidence="3 4">B-31</strain>
    </source>
</reference>
<dbReference type="Proteomes" id="UP000019335">
    <property type="component" value="Chromosome 13"/>
</dbReference>
<organism evidence="3 4">
    <name type="scientific">Nannochloropsis gaditana</name>
    <dbReference type="NCBI Taxonomy" id="72520"/>
    <lineage>
        <taxon>Eukaryota</taxon>
        <taxon>Sar</taxon>
        <taxon>Stramenopiles</taxon>
        <taxon>Ochrophyta</taxon>
        <taxon>Eustigmatophyceae</taxon>
        <taxon>Eustigmatales</taxon>
        <taxon>Monodopsidaceae</taxon>
        <taxon>Nannochloropsis</taxon>
    </lineage>
</organism>
<dbReference type="EMBL" id="AZIL01001181">
    <property type="protein sequence ID" value="EWM24583.1"/>
    <property type="molecule type" value="Genomic_DNA"/>
</dbReference>
<dbReference type="InterPro" id="IPR025714">
    <property type="entry name" value="Methyltranfer_dom"/>
</dbReference>
<evidence type="ECO:0000313" key="4">
    <source>
        <dbReference type="Proteomes" id="UP000019335"/>
    </source>
</evidence>
<feature type="domain" description="Methyltransferase" evidence="2">
    <location>
        <begin position="66"/>
        <end position="193"/>
    </location>
</feature>
<gene>
    <name evidence="3" type="ORF">Naga_100062g26</name>
</gene>
<evidence type="ECO:0000313" key="3">
    <source>
        <dbReference type="EMBL" id="EWM24583.1"/>
    </source>
</evidence>
<dbReference type="CDD" id="cd02440">
    <property type="entry name" value="AdoMet_MTases"/>
    <property type="match status" value="1"/>
</dbReference>
<keyword evidence="1 3" id="KW-0808">Transferase</keyword>
<dbReference type="GO" id="GO:0008168">
    <property type="term" value="F:methyltransferase activity"/>
    <property type="evidence" value="ECO:0007669"/>
    <property type="project" value="UniProtKB-KW"/>
</dbReference>
<accession>W7TM59</accession>
<dbReference type="Gene3D" id="3.40.50.150">
    <property type="entry name" value="Vaccinia Virus protein VP39"/>
    <property type="match status" value="1"/>
</dbReference>